<dbReference type="Gene3D" id="1.10.10.10">
    <property type="entry name" value="Winged helix-like DNA-binding domain superfamily/Winged helix DNA-binding domain"/>
    <property type="match status" value="1"/>
</dbReference>
<dbReference type="SUPFAM" id="SSF55729">
    <property type="entry name" value="Acyl-CoA N-acyltransferases (Nat)"/>
    <property type="match status" value="1"/>
</dbReference>
<dbReference type="EC" id="2.3.1.48" evidence="3"/>
<dbReference type="InterPro" id="IPR016181">
    <property type="entry name" value="Acyl_CoA_acyltransferase"/>
</dbReference>
<dbReference type="InterPro" id="IPR002717">
    <property type="entry name" value="HAT_MYST-type"/>
</dbReference>
<keyword evidence="7" id="KW-0862">Zinc</keyword>
<name>A0A8H8RFT2_9HELO</name>
<sequence>MVSTRTATTRRDDGDKDDAARSESESEPHYTSPPTSASTPTNRDTNTYTYASNGAAHIQRLNAEAGEELKAEELKEEEEEEEREEAKTKPKPKIKIKLTVNRQSKSRPKGNGNEDVEVNRDKDAKGNKCEDMERNIENVIFASLSFRAWYPSWYPGLGKEGIENSGGSTGGKGGGLGGGKAGGAIVKELWVCGGCFAYARDVEGYVKHVRVCGRISGKDGPPGRRVYVHGGGGDGDGDGNREGGNRGRWEVWEVDGGVETVFCQNLSLFAKLFLDNKSVFFDVSGFNYFLLVHQPAPSTSTPPQIVGFFSKEKMSWDNNNLACILIFPPWQRKGLGSILMGVSYEISRREEILGGPEKPISDLGKRGYRRYWGAEIARWLLECRETDRKKGRGMVDVERVSRETWIAGEDCLGVLREMGVVERAGKGKGVVER</sequence>
<dbReference type="Pfam" id="PF01853">
    <property type="entry name" value="MOZ_SAS"/>
    <property type="match status" value="1"/>
</dbReference>
<feature type="compositionally biased region" description="Polar residues" evidence="15">
    <location>
        <begin position="42"/>
        <end position="52"/>
    </location>
</feature>
<evidence type="ECO:0000256" key="5">
    <source>
        <dbReference type="ARBA" id="ARBA00022723"/>
    </source>
</evidence>
<evidence type="ECO:0000256" key="6">
    <source>
        <dbReference type="ARBA" id="ARBA00022771"/>
    </source>
</evidence>
<keyword evidence="10" id="KW-0804">Transcription</keyword>
<keyword evidence="4" id="KW-0808">Transferase</keyword>
<comment type="subcellular location">
    <subcellularLocation>
        <location evidence="1">Nucleus</location>
    </subcellularLocation>
</comment>
<dbReference type="OrthoDB" id="787137at2759"/>
<protein>
    <recommendedName>
        <fullName evidence="3">histone acetyltransferase</fullName>
        <ecNumber evidence="3">2.3.1.48</ecNumber>
    </recommendedName>
</protein>
<evidence type="ECO:0000256" key="13">
    <source>
        <dbReference type="ARBA" id="ARBA00045805"/>
    </source>
</evidence>
<evidence type="ECO:0000256" key="8">
    <source>
        <dbReference type="ARBA" id="ARBA00022990"/>
    </source>
</evidence>
<feature type="compositionally biased region" description="Acidic residues" evidence="15">
    <location>
        <begin position="74"/>
        <end position="83"/>
    </location>
</feature>
<dbReference type="GO" id="GO:0005634">
    <property type="term" value="C:nucleus"/>
    <property type="evidence" value="ECO:0007669"/>
    <property type="project" value="UniProtKB-SubCell"/>
</dbReference>
<feature type="active site" description="Proton donor/acceptor" evidence="14">
    <location>
        <position position="357"/>
    </location>
</feature>
<evidence type="ECO:0000256" key="11">
    <source>
        <dbReference type="ARBA" id="ARBA00023242"/>
    </source>
</evidence>
<keyword evidence="12" id="KW-0012">Acyltransferase</keyword>
<dbReference type="AlphaFoldDB" id="A0A8H8RFT2"/>
<feature type="region of interest" description="Disordered" evidence="15">
    <location>
        <begin position="1"/>
        <end position="126"/>
    </location>
</feature>
<feature type="compositionally biased region" description="Basic and acidic residues" evidence="15">
    <location>
        <begin position="9"/>
        <end position="28"/>
    </location>
</feature>
<evidence type="ECO:0000256" key="1">
    <source>
        <dbReference type="ARBA" id="ARBA00004123"/>
    </source>
</evidence>
<dbReference type="Proteomes" id="UP000462212">
    <property type="component" value="Unassembled WGS sequence"/>
</dbReference>
<keyword evidence="6" id="KW-0863">Zinc-finger</keyword>
<evidence type="ECO:0000259" key="16">
    <source>
        <dbReference type="PROSITE" id="PS51726"/>
    </source>
</evidence>
<evidence type="ECO:0000256" key="3">
    <source>
        <dbReference type="ARBA" id="ARBA00013184"/>
    </source>
</evidence>
<feature type="compositionally biased region" description="Low complexity" evidence="15">
    <location>
        <begin position="32"/>
        <end position="41"/>
    </location>
</feature>
<evidence type="ECO:0000256" key="15">
    <source>
        <dbReference type="SAM" id="MobiDB-lite"/>
    </source>
</evidence>
<gene>
    <name evidence="17" type="primary">mof</name>
    <name evidence="17" type="ORF">LSUB1_G007606</name>
</gene>
<dbReference type="GO" id="GO:0006355">
    <property type="term" value="P:regulation of DNA-templated transcription"/>
    <property type="evidence" value="ECO:0007669"/>
    <property type="project" value="InterPro"/>
</dbReference>
<evidence type="ECO:0000256" key="4">
    <source>
        <dbReference type="ARBA" id="ARBA00022679"/>
    </source>
</evidence>
<keyword evidence="5" id="KW-0479">Metal-binding</keyword>
<evidence type="ECO:0000256" key="9">
    <source>
        <dbReference type="ARBA" id="ARBA00023015"/>
    </source>
</evidence>
<dbReference type="GO" id="GO:0046972">
    <property type="term" value="F:histone H4K16 acetyltransferase activity"/>
    <property type="evidence" value="ECO:0007669"/>
    <property type="project" value="TreeGrafter"/>
</dbReference>
<dbReference type="InterPro" id="IPR036388">
    <property type="entry name" value="WH-like_DNA-bd_sf"/>
</dbReference>
<dbReference type="PANTHER" id="PTHR10615">
    <property type="entry name" value="HISTONE ACETYLTRANSFERASE"/>
    <property type="match status" value="1"/>
</dbReference>
<evidence type="ECO:0000256" key="2">
    <source>
        <dbReference type="ARBA" id="ARBA00010107"/>
    </source>
</evidence>
<keyword evidence="11" id="KW-0539">Nucleus</keyword>
<organism evidence="17 18">
    <name type="scientific">Lachnellula subtilissima</name>
    <dbReference type="NCBI Taxonomy" id="602034"/>
    <lineage>
        <taxon>Eukaryota</taxon>
        <taxon>Fungi</taxon>
        <taxon>Dikarya</taxon>
        <taxon>Ascomycota</taxon>
        <taxon>Pezizomycotina</taxon>
        <taxon>Leotiomycetes</taxon>
        <taxon>Helotiales</taxon>
        <taxon>Lachnaceae</taxon>
        <taxon>Lachnellula</taxon>
    </lineage>
</organism>
<evidence type="ECO:0000256" key="10">
    <source>
        <dbReference type="ARBA" id="ARBA00023163"/>
    </source>
</evidence>
<dbReference type="Gene3D" id="3.40.630.30">
    <property type="match status" value="1"/>
</dbReference>
<proteinExistence type="inferred from homology"/>
<comment type="function">
    <text evidence="13">Catalytic component of the NuA4 histone acetyltransferase (HAT) complex which is involved in epigenetic transcriptional activation of selected genes principally by acetylation of nucleosomal histones H4, H3, H2B, H2A and H2A variant H2A.Z. Acetylates histone H4 to form H4K5ac, H4K8ac, H4K12ac and H4K16ac, histone H3 to form H3K14ac, and histone H2A to form H2AK4ac and H2AK7ac. The NuA4 complex is involved in the DNA damage response and is required for chromosome segregation. The NuA4 complex plays a direct role in repair of DNA double-strand breaks (DSBs) through homologous recombination. Recruitment to promoters depends on H3K4me. Also acetylates non-histone proteins. In addition to protein acetyltransferase, can use different acyl-CoA substrates, such as 2-hydroxyisobutanoyl-CoA (2-hydroxyisobutyryl-CoA) or (2E)-butenoyl-CoA (crotonyl-CoA), and is able to mediate protein 2-hydroxyisobutyrylation and crotonylation, respectively.</text>
</comment>
<evidence type="ECO:0000256" key="12">
    <source>
        <dbReference type="ARBA" id="ARBA00023315"/>
    </source>
</evidence>
<feature type="non-terminal residue" evidence="17">
    <location>
        <position position="1"/>
    </location>
</feature>
<dbReference type="FunFam" id="3.40.630.30:FF:000067">
    <property type="entry name" value="Histone acetyltransferase"/>
    <property type="match status" value="1"/>
</dbReference>
<evidence type="ECO:0000313" key="17">
    <source>
        <dbReference type="EMBL" id="TVY32570.1"/>
    </source>
</evidence>
<accession>A0A8H8RFT2</accession>
<dbReference type="PROSITE" id="PS51726">
    <property type="entry name" value="MYST_HAT"/>
    <property type="match status" value="1"/>
</dbReference>
<comment type="caution">
    <text evidence="17">The sequence shown here is derived from an EMBL/GenBank/DDBJ whole genome shotgun (WGS) entry which is preliminary data.</text>
</comment>
<evidence type="ECO:0000256" key="14">
    <source>
        <dbReference type="PIRSR" id="PIRSR602717-51"/>
    </source>
</evidence>
<dbReference type="InterPro" id="IPR050603">
    <property type="entry name" value="MYST_HAT"/>
</dbReference>
<dbReference type="EMBL" id="QGMJ01000996">
    <property type="protein sequence ID" value="TVY32570.1"/>
    <property type="molecule type" value="Genomic_DNA"/>
</dbReference>
<feature type="domain" description="MYST-type HAT" evidence="16">
    <location>
        <begin position="131"/>
        <end position="433"/>
    </location>
</feature>
<dbReference type="GO" id="GO:0008270">
    <property type="term" value="F:zinc ion binding"/>
    <property type="evidence" value="ECO:0007669"/>
    <property type="project" value="UniProtKB-KW"/>
</dbReference>
<comment type="similarity">
    <text evidence="2">Belongs to the MYST (SAS/MOZ) family.</text>
</comment>
<reference evidence="17 18" key="1">
    <citation type="submission" date="2018-05" db="EMBL/GenBank/DDBJ databases">
        <title>Genome sequencing and assembly of the regulated plant pathogen Lachnellula willkommii and related sister species for the development of diagnostic species identification markers.</title>
        <authorList>
            <person name="Giroux E."/>
            <person name="Bilodeau G."/>
        </authorList>
    </citation>
    <scope>NUCLEOTIDE SEQUENCE [LARGE SCALE GENOMIC DNA]</scope>
    <source>
        <strain evidence="17 18">CBS 197.66</strain>
    </source>
</reference>
<evidence type="ECO:0000313" key="18">
    <source>
        <dbReference type="Proteomes" id="UP000462212"/>
    </source>
</evidence>
<dbReference type="Gene3D" id="3.30.60.60">
    <property type="entry name" value="N-acetyl transferase-like"/>
    <property type="match status" value="1"/>
</dbReference>
<feature type="compositionally biased region" description="Basic and acidic residues" evidence="15">
    <location>
        <begin position="117"/>
        <end position="126"/>
    </location>
</feature>
<evidence type="ECO:0000256" key="7">
    <source>
        <dbReference type="ARBA" id="ARBA00022833"/>
    </source>
</evidence>
<keyword evidence="18" id="KW-1185">Reference proteome</keyword>
<dbReference type="GO" id="GO:0035267">
    <property type="term" value="C:NuA4 histone acetyltransferase complex"/>
    <property type="evidence" value="ECO:0007669"/>
    <property type="project" value="TreeGrafter"/>
</dbReference>
<dbReference type="PANTHER" id="PTHR10615:SF219">
    <property type="entry name" value="HISTONE ACETYLTRANSFERASE KAT5"/>
    <property type="match status" value="1"/>
</dbReference>
<keyword evidence="8" id="KW-0007">Acetylation</keyword>
<keyword evidence="9" id="KW-0805">Transcription regulation</keyword>